<evidence type="ECO:0000313" key="3">
    <source>
        <dbReference type="Proteomes" id="UP000310121"/>
    </source>
</evidence>
<accession>A0A4V4KMN7</accession>
<sequence length="318" mass="35717">MFKSSITAQTELYIKERTHIVKQITNTGHYAITSNRFCYFEKPRHLRSEIKTKLKAKLNIEAAAAMVYGPGMRKNCWRCAGGRHQCLNVPAILTPYFNDVIRAKNALMLARPRQSAHLRLYELILTRVLAEFHNRRRACSNSSTQRVGDAEVPRVFSCPPQSARSSDQGRACHRPGHQLPQPSTEVSNLSTAQPVFLNPLPIKTLPMIRLRTPVARLLIKIELDLSEPTTTVTRPTTSMYLPPYDIKTIAACILDSSDINHSTSGVYGDKGEQKEEAQALGVLRAEQGKGVCKSSQGNHLIRLSCTLRIELRRKMLQC</sequence>
<dbReference type="Proteomes" id="UP000310121">
    <property type="component" value="Unassembled WGS sequence"/>
</dbReference>
<organism evidence="2 3">
    <name type="scientific">Aureobasidium pullulans</name>
    <name type="common">Black yeast</name>
    <name type="synonym">Pullularia pullulans</name>
    <dbReference type="NCBI Taxonomy" id="5580"/>
    <lineage>
        <taxon>Eukaryota</taxon>
        <taxon>Fungi</taxon>
        <taxon>Dikarya</taxon>
        <taxon>Ascomycota</taxon>
        <taxon>Pezizomycotina</taxon>
        <taxon>Dothideomycetes</taxon>
        <taxon>Dothideomycetidae</taxon>
        <taxon>Dothideales</taxon>
        <taxon>Saccotheciaceae</taxon>
        <taxon>Aureobasidium</taxon>
    </lineage>
</organism>
<proteinExistence type="predicted"/>
<comment type="caution">
    <text evidence="2">The sequence shown here is derived from an EMBL/GenBank/DDBJ whole genome shotgun (WGS) entry which is preliminary data.</text>
</comment>
<evidence type="ECO:0000313" key="2">
    <source>
        <dbReference type="EMBL" id="THZ31381.1"/>
    </source>
</evidence>
<feature type="compositionally biased region" description="Polar residues" evidence="1">
    <location>
        <begin position="159"/>
        <end position="168"/>
    </location>
</feature>
<evidence type="ECO:0000256" key="1">
    <source>
        <dbReference type="SAM" id="MobiDB-lite"/>
    </source>
</evidence>
<reference evidence="2 3" key="1">
    <citation type="submission" date="2018-10" db="EMBL/GenBank/DDBJ databases">
        <title>Fifty Aureobasidium pullulans genomes reveal a recombining polyextremotolerant generalist.</title>
        <authorList>
            <person name="Gostincar C."/>
            <person name="Turk M."/>
            <person name="Zajc J."/>
            <person name="Gunde-Cimerman N."/>
        </authorList>
    </citation>
    <scope>NUCLEOTIDE SEQUENCE [LARGE SCALE GENOMIC DNA]</scope>
    <source>
        <strain evidence="2 3">EXF-3844</strain>
    </source>
</reference>
<gene>
    <name evidence="2" type="ORF">D6C90_08706</name>
</gene>
<dbReference type="AlphaFoldDB" id="A0A4V4KMN7"/>
<name>A0A4V4KMN7_AURPU</name>
<feature type="region of interest" description="Disordered" evidence="1">
    <location>
        <begin position="159"/>
        <end position="185"/>
    </location>
</feature>
<protein>
    <submittedName>
        <fullName evidence="2">Uncharacterized protein</fullName>
    </submittedName>
</protein>
<dbReference type="EMBL" id="QZBN01001248">
    <property type="protein sequence ID" value="THZ31381.1"/>
    <property type="molecule type" value="Genomic_DNA"/>
</dbReference>